<dbReference type="EMBL" id="BAABHC010000010">
    <property type="protein sequence ID" value="GAA4431352.1"/>
    <property type="molecule type" value="Genomic_DNA"/>
</dbReference>
<accession>A0ABP8LLU4</accession>
<evidence type="ECO:0000313" key="1">
    <source>
        <dbReference type="EMBL" id="GAA4431352.1"/>
    </source>
</evidence>
<sequence>MRTHSLWRWLPARTRRRRTSFGLVVLLLTAAALTAAGRLSNSRPQGCVHQPVPERLSLYTDGPWRWEAVTGLPTPPHLLTGTNPARARNDGRGAARLQRPAPVPREDLDYNSMGYRLLGEIVNRVAWVLYSDYIGRTDGYRQQECCLGEALARREP</sequence>
<reference evidence="2" key="1">
    <citation type="journal article" date="2019" name="Int. J. Syst. Evol. Microbiol.">
        <title>The Global Catalogue of Microorganisms (GCM) 10K type strain sequencing project: providing services to taxonomists for standard genome sequencing and annotation.</title>
        <authorList>
            <consortium name="The Broad Institute Genomics Platform"/>
            <consortium name="The Broad Institute Genome Sequencing Center for Infectious Disease"/>
            <person name="Wu L."/>
            <person name="Ma J."/>
        </authorList>
    </citation>
    <scope>NUCLEOTIDE SEQUENCE [LARGE SCALE GENOMIC DNA]</scope>
    <source>
        <strain evidence="2">JCM 17926</strain>
    </source>
</reference>
<organism evidence="1 2">
    <name type="scientific">Pontibacter saemangeumensis</name>
    <dbReference type="NCBI Taxonomy" id="1084525"/>
    <lineage>
        <taxon>Bacteria</taxon>
        <taxon>Pseudomonadati</taxon>
        <taxon>Bacteroidota</taxon>
        <taxon>Cytophagia</taxon>
        <taxon>Cytophagales</taxon>
        <taxon>Hymenobacteraceae</taxon>
        <taxon>Pontibacter</taxon>
    </lineage>
</organism>
<dbReference type="RefSeq" id="WP_345158559.1">
    <property type="nucleotide sequence ID" value="NZ_BAABHC010000010.1"/>
</dbReference>
<comment type="caution">
    <text evidence="1">The sequence shown here is derived from an EMBL/GenBank/DDBJ whole genome shotgun (WGS) entry which is preliminary data.</text>
</comment>
<evidence type="ECO:0000313" key="2">
    <source>
        <dbReference type="Proteomes" id="UP001500552"/>
    </source>
</evidence>
<dbReference type="Proteomes" id="UP001500552">
    <property type="component" value="Unassembled WGS sequence"/>
</dbReference>
<name>A0ABP8LLU4_9BACT</name>
<proteinExistence type="predicted"/>
<keyword evidence="2" id="KW-1185">Reference proteome</keyword>
<gene>
    <name evidence="1" type="ORF">GCM10023188_18800</name>
</gene>
<protein>
    <submittedName>
        <fullName evidence="1">Uncharacterized protein</fullName>
    </submittedName>
</protein>